<accession>A0AAV9SSE0</accession>
<organism evidence="2 3">
    <name type="scientific">Colletotrichum tabaci</name>
    <dbReference type="NCBI Taxonomy" id="1209068"/>
    <lineage>
        <taxon>Eukaryota</taxon>
        <taxon>Fungi</taxon>
        <taxon>Dikarya</taxon>
        <taxon>Ascomycota</taxon>
        <taxon>Pezizomycotina</taxon>
        <taxon>Sordariomycetes</taxon>
        <taxon>Hypocreomycetidae</taxon>
        <taxon>Glomerellales</taxon>
        <taxon>Glomerellaceae</taxon>
        <taxon>Colletotrichum</taxon>
        <taxon>Colletotrichum destructivum species complex</taxon>
    </lineage>
</organism>
<evidence type="ECO:0000256" key="1">
    <source>
        <dbReference type="SAM" id="MobiDB-lite"/>
    </source>
</evidence>
<dbReference type="Proteomes" id="UP001327957">
    <property type="component" value="Unassembled WGS sequence"/>
</dbReference>
<comment type="caution">
    <text evidence="2">The sequence shown here is derived from an EMBL/GenBank/DDBJ whole genome shotgun (WGS) entry which is preliminary data.</text>
</comment>
<reference evidence="2 3" key="1">
    <citation type="submission" date="2023-04" db="EMBL/GenBank/DDBJ databases">
        <title>Colletotrichum tabacum stain YC1 causing leaf anthracnose on Nicotiana tabacum(L.) cv.</title>
        <authorList>
            <person name="Ji Z."/>
            <person name="Wang M."/>
            <person name="Zhang J."/>
            <person name="Wang N."/>
            <person name="Zhou Z."/>
        </authorList>
    </citation>
    <scope>NUCLEOTIDE SEQUENCE [LARGE SCALE GENOMIC DNA]</scope>
    <source>
        <strain evidence="2 3">YC1</strain>
    </source>
</reference>
<evidence type="ECO:0000313" key="2">
    <source>
        <dbReference type="EMBL" id="KAK6206200.1"/>
    </source>
</evidence>
<feature type="compositionally biased region" description="Polar residues" evidence="1">
    <location>
        <begin position="30"/>
        <end position="39"/>
    </location>
</feature>
<dbReference type="EMBL" id="JASAOK010000056">
    <property type="protein sequence ID" value="KAK6206200.1"/>
    <property type="molecule type" value="Genomic_DNA"/>
</dbReference>
<gene>
    <name evidence="2" type="ORF">QIS74_13619</name>
</gene>
<keyword evidence="3" id="KW-1185">Reference proteome</keyword>
<proteinExistence type="predicted"/>
<dbReference type="AlphaFoldDB" id="A0AAV9SSE0"/>
<feature type="region of interest" description="Disordered" evidence="1">
    <location>
        <begin position="30"/>
        <end position="49"/>
    </location>
</feature>
<protein>
    <submittedName>
        <fullName evidence="2">Uncharacterized protein</fullName>
    </submittedName>
</protein>
<evidence type="ECO:0000313" key="3">
    <source>
        <dbReference type="Proteomes" id="UP001327957"/>
    </source>
</evidence>
<sequence length="193" mass="22558">MSIRLPRLKELNRPLGPVITISTFESQRIRSSGLKSTRPTPARIRRQSPTGTRCNVKYTTQQVDFIDYFRVDQKLPWKEVEVKYAAFFPEDAAKGCKRGPQGLQGVYYRKNKRIPATDEENLLLFDDDNNLKTLESVVRQQNEMQKPMGLLQMHPERAINYPWVTEEHKRQYKRIGRARQAQLDAAKRRKRGA</sequence>
<name>A0AAV9SSE0_9PEZI</name>